<dbReference type="InterPro" id="IPR028879">
    <property type="entry name" value="NDOR1"/>
</dbReference>
<dbReference type="Proteomes" id="UP000228934">
    <property type="component" value="Unassembled WGS sequence"/>
</dbReference>
<evidence type="ECO:0000256" key="10">
    <source>
        <dbReference type="ARBA" id="ARBA00059862"/>
    </source>
</evidence>
<dbReference type="SUPFAM" id="SSF63380">
    <property type="entry name" value="Riboflavin synthase domain-like"/>
    <property type="match status" value="1"/>
</dbReference>
<feature type="binding site" evidence="12">
    <location>
        <begin position="59"/>
        <end position="62"/>
    </location>
    <ligand>
        <name>FMN</name>
        <dbReference type="ChEBI" id="CHEBI:58210"/>
    </ligand>
</feature>
<keyword evidence="4 12" id="KW-0285">Flavoprotein</keyword>
<comment type="similarity">
    <text evidence="12">In the C-terminal section; belongs to the flavoprotein pyridine nucleotide cytochrome reductase family.</text>
</comment>
<dbReference type="InterPro" id="IPR023173">
    <property type="entry name" value="NADPH_Cyt_P450_Rdtase_alpha"/>
</dbReference>
<dbReference type="InterPro" id="IPR001433">
    <property type="entry name" value="OxRdtase_FAD/NAD-bd"/>
</dbReference>
<comment type="cofactor">
    <cofactor evidence="2 12">
        <name>FAD</name>
        <dbReference type="ChEBI" id="CHEBI:57692"/>
    </cofactor>
</comment>
<dbReference type="PROSITE" id="PS50902">
    <property type="entry name" value="FLAVODOXIN_LIKE"/>
    <property type="match status" value="1"/>
</dbReference>
<dbReference type="Pfam" id="PF00667">
    <property type="entry name" value="FAD_binding_1"/>
    <property type="match status" value="1"/>
</dbReference>
<feature type="binding site" evidence="12">
    <location>
        <position position="612"/>
    </location>
    <ligand>
        <name>FAD</name>
        <dbReference type="ChEBI" id="CHEBI:57692"/>
    </ligand>
</feature>
<dbReference type="FunFam" id="3.40.50.80:FF:000001">
    <property type="entry name" value="NADPH--cytochrome P450 reductase 1"/>
    <property type="match status" value="1"/>
</dbReference>
<dbReference type="Pfam" id="PF00258">
    <property type="entry name" value="Flavodoxin_1"/>
    <property type="match status" value="1"/>
</dbReference>
<feature type="domain" description="Flavodoxin-like" evidence="13">
    <location>
        <begin position="6"/>
        <end position="150"/>
    </location>
</feature>
<dbReference type="Gene3D" id="2.40.30.10">
    <property type="entry name" value="Translation factors"/>
    <property type="match status" value="1"/>
</dbReference>
<feature type="binding site" evidence="12">
    <location>
        <begin position="518"/>
        <end position="522"/>
    </location>
    <ligand>
        <name>NADP(+)</name>
        <dbReference type="ChEBI" id="CHEBI:58349"/>
    </ligand>
</feature>
<feature type="binding site" evidence="12">
    <location>
        <begin position="414"/>
        <end position="417"/>
    </location>
    <ligand>
        <name>FAD</name>
        <dbReference type="ChEBI" id="CHEBI:57692"/>
    </ligand>
</feature>
<feature type="binding site" evidence="12">
    <location>
        <begin position="97"/>
        <end position="106"/>
    </location>
    <ligand>
        <name>FMN</name>
        <dbReference type="ChEBI" id="CHEBI:58210"/>
    </ligand>
</feature>
<dbReference type="InterPro" id="IPR001709">
    <property type="entry name" value="Flavoprot_Pyr_Nucl_cyt_Rdtase"/>
</dbReference>
<dbReference type="EMBL" id="KV938757">
    <property type="protein sequence ID" value="PIO27286.1"/>
    <property type="molecule type" value="Genomic_DNA"/>
</dbReference>
<dbReference type="OrthoDB" id="1856718at2759"/>
<evidence type="ECO:0000256" key="9">
    <source>
        <dbReference type="ARBA" id="ARBA00052174"/>
    </source>
</evidence>
<dbReference type="Pfam" id="PF00175">
    <property type="entry name" value="NAD_binding_1"/>
    <property type="match status" value="1"/>
</dbReference>
<evidence type="ECO:0000259" key="13">
    <source>
        <dbReference type="PROSITE" id="PS50902"/>
    </source>
</evidence>
<dbReference type="Gene3D" id="3.40.50.80">
    <property type="entry name" value="Nucleotide-binding domain of ferredoxin-NADP reductase (FNR) module"/>
    <property type="match status" value="1"/>
</dbReference>
<dbReference type="GO" id="GO:0048471">
    <property type="term" value="C:perinuclear region of cytoplasm"/>
    <property type="evidence" value="ECO:0007669"/>
    <property type="project" value="UniProtKB-SubCell"/>
</dbReference>
<keyword evidence="16" id="KW-1185">Reference proteome</keyword>
<dbReference type="InterPro" id="IPR003097">
    <property type="entry name" value="CysJ-like_FAD-binding"/>
</dbReference>
<evidence type="ECO:0000256" key="11">
    <source>
        <dbReference type="ARBA" id="ARBA00063044"/>
    </source>
</evidence>
<evidence type="ECO:0000256" key="3">
    <source>
        <dbReference type="ARBA" id="ARBA00022490"/>
    </source>
</evidence>
<evidence type="ECO:0000256" key="8">
    <source>
        <dbReference type="ARBA" id="ARBA00023002"/>
    </source>
</evidence>
<dbReference type="GO" id="GO:0005829">
    <property type="term" value="C:cytosol"/>
    <property type="evidence" value="ECO:0007669"/>
    <property type="project" value="UniProtKB-ARBA"/>
</dbReference>
<comment type="cofactor">
    <cofactor evidence="1 12">
        <name>FMN</name>
        <dbReference type="ChEBI" id="CHEBI:58210"/>
    </cofactor>
</comment>
<keyword evidence="6 12" id="KW-0274">FAD</keyword>
<accession>A0A2G9RHA3</accession>
<keyword evidence="7 12" id="KW-0521">NADP</keyword>
<comment type="subunit">
    <text evidence="11">Interacts with CIAPIN1; as part of the cytosolic iron-sulfur (Fe-S) protein assembly (CIA) machinery. Interacts with DCPS.</text>
</comment>
<feature type="domain" description="FAD-binding FR-type" evidence="14">
    <location>
        <begin position="204"/>
        <end position="443"/>
    </location>
</feature>
<dbReference type="GO" id="GO:0050660">
    <property type="term" value="F:flavin adenine dinucleotide binding"/>
    <property type="evidence" value="ECO:0007669"/>
    <property type="project" value="UniProtKB-UniRule"/>
</dbReference>
<dbReference type="GO" id="GO:0050661">
    <property type="term" value="F:NADP binding"/>
    <property type="evidence" value="ECO:0007669"/>
    <property type="project" value="UniProtKB-UniRule"/>
</dbReference>
<dbReference type="SUPFAM" id="SSF52343">
    <property type="entry name" value="Ferredoxin reductase-like, C-terminal NADP-linked domain"/>
    <property type="match status" value="1"/>
</dbReference>
<evidence type="ECO:0000256" key="1">
    <source>
        <dbReference type="ARBA" id="ARBA00001917"/>
    </source>
</evidence>
<dbReference type="Gene3D" id="3.40.50.360">
    <property type="match status" value="1"/>
</dbReference>
<feature type="binding site" evidence="12">
    <location>
        <begin position="512"/>
        <end position="513"/>
    </location>
    <ligand>
        <name>NADP(+)</name>
        <dbReference type="ChEBI" id="CHEBI:58349"/>
    </ligand>
</feature>
<evidence type="ECO:0000313" key="16">
    <source>
        <dbReference type="Proteomes" id="UP000228934"/>
    </source>
</evidence>
<dbReference type="PROSITE" id="PS51384">
    <property type="entry name" value="FAD_FR"/>
    <property type="match status" value="1"/>
</dbReference>
<evidence type="ECO:0000256" key="12">
    <source>
        <dbReference type="HAMAP-Rule" id="MF_03178"/>
    </source>
</evidence>
<dbReference type="EC" id="1.18.1.-" evidence="12"/>
<comment type="catalytic activity">
    <reaction evidence="9">
        <text>2 oxidized [2Fe-2S]-[protein] + NADPH = 2 reduced [2Fe-2S]-[protein] + NADP(+) + H(+)</text>
        <dbReference type="Rhea" id="RHEA:67716"/>
        <dbReference type="Rhea" id="RHEA-COMP:17327"/>
        <dbReference type="Rhea" id="RHEA-COMP:17328"/>
        <dbReference type="ChEBI" id="CHEBI:15378"/>
        <dbReference type="ChEBI" id="CHEBI:33737"/>
        <dbReference type="ChEBI" id="CHEBI:33738"/>
        <dbReference type="ChEBI" id="CHEBI:57783"/>
        <dbReference type="ChEBI" id="CHEBI:58349"/>
    </reaction>
    <physiologicalReaction direction="left-to-right" evidence="9">
        <dbReference type="Rhea" id="RHEA:67717"/>
    </physiologicalReaction>
</comment>
<organism evidence="15 16">
    <name type="scientific">Aquarana catesbeiana</name>
    <name type="common">American bullfrog</name>
    <name type="synonym">Rana catesbeiana</name>
    <dbReference type="NCBI Taxonomy" id="8400"/>
    <lineage>
        <taxon>Eukaryota</taxon>
        <taxon>Metazoa</taxon>
        <taxon>Chordata</taxon>
        <taxon>Craniata</taxon>
        <taxon>Vertebrata</taxon>
        <taxon>Euteleostomi</taxon>
        <taxon>Amphibia</taxon>
        <taxon>Batrachia</taxon>
        <taxon>Anura</taxon>
        <taxon>Neobatrachia</taxon>
        <taxon>Ranoidea</taxon>
        <taxon>Ranidae</taxon>
        <taxon>Aquarana</taxon>
    </lineage>
</organism>
<evidence type="ECO:0000256" key="6">
    <source>
        <dbReference type="ARBA" id="ARBA00022827"/>
    </source>
</evidence>
<dbReference type="HAMAP" id="MF_03178">
    <property type="entry name" value="NDOR1"/>
    <property type="match status" value="1"/>
</dbReference>
<evidence type="ECO:0000256" key="4">
    <source>
        <dbReference type="ARBA" id="ARBA00022630"/>
    </source>
</evidence>
<feature type="binding site" evidence="12">
    <location>
        <position position="348"/>
    </location>
    <ligand>
        <name>FAD</name>
        <dbReference type="ChEBI" id="CHEBI:57692"/>
    </ligand>
</feature>
<dbReference type="InterPro" id="IPR039261">
    <property type="entry name" value="FNR_nucleotide-bd"/>
</dbReference>
<comment type="similarity">
    <text evidence="12">In the N-terminal section; belongs to the flavodoxin family.</text>
</comment>
<protein>
    <recommendedName>
        <fullName evidence="12">NADPH-dependent diflavin oxidoreductase 1</fullName>
        <ecNumber evidence="12">1.18.1.-</ecNumber>
    </recommendedName>
    <alternativeName>
        <fullName evidence="12">NADPH-dependent FMN and FAD-containing oxidoreductase</fullName>
    </alternativeName>
</protein>
<evidence type="ECO:0000313" key="15">
    <source>
        <dbReference type="EMBL" id="PIO27286.1"/>
    </source>
</evidence>
<feature type="binding site" evidence="12">
    <location>
        <begin position="380"/>
        <end position="383"/>
    </location>
    <ligand>
        <name>FAD</name>
        <dbReference type="ChEBI" id="CHEBI:57692"/>
    </ligand>
</feature>
<evidence type="ECO:0000259" key="14">
    <source>
        <dbReference type="PROSITE" id="PS51384"/>
    </source>
</evidence>
<dbReference type="FunFam" id="1.20.990.10:FF:000008">
    <property type="entry name" value="NADPH-dependent diflavin oxidoreductase 1"/>
    <property type="match status" value="1"/>
</dbReference>
<dbReference type="Gene3D" id="1.20.990.10">
    <property type="entry name" value="NADPH-cytochrome p450 Reductase, Chain A, domain 3"/>
    <property type="match status" value="1"/>
</dbReference>
<evidence type="ECO:0000256" key="5">
    <source>
        <dbReference type="ARBA" id="ARBA00022643"/>
    </source>
</evidence>
<dbReference type="PANTHER" id="PTHR19384">
    <property type="entry name" value="NITRIC OXIDE SYNTHASE-RELATED"/>
    <property type="match status" value="1"/>
</dbReference>
<dbReference type="GO" id="GO:0005634">
    <property type="term" value="C:nucleus"/>
    <property type="evidence" value="ECO:0007669"/>
    <property type="project" value="UniProtKB-ARBA"/>
</dbReference>
<keyword evidence="3 12" id="KW-0963">Cytoplasm</keyword>
<feature type="binding site" evidence="12">
    <location>
        <position position="457"/>
    </location>
    <ligand>
        <name>NADP(+)</name>
        <dbReference type="ChEBI" id="CHEBI:58349"/>
    </ligand>
</feature>
<dbReference type="SUPFAM" id="SSF52218">
    <property type="entry name" value="Flavoproteins"/>
    <property type="match status" value="1"/>
</dbReference>
<gene>
    <name evidence="12" type="primary">NDOR1</name>
    <name evidence="15" type="ORF">AB205_0010970</name>
</gene>
<comment type="caution">
    <text evidence="12">Lacks conserved residue(s) required for the propagation of feature annotation.</text>
</comment>
<dbReference type="InterPro" id="IPR029039">
    <property type="entry name" value="Flavoprotein-like_sf"/>
</dbReference>
<dbReference type="FunFam" id="3.40.50.360:FF:000015">
    <property type="entry name" value="NADPH-dependent diflavin oxidoreductase 1"/>
    <property type="match status" value="1"/>
</dbReference>
<dbReference type="PRINTS" id="PR00371">
    <property type="entry name" value="FPNCR"/>
</dbReference>
<comment type="similarity">
    <text evidence="12">Belongs to the NADPH-dependent diflavin oxidoreductase NDOR1 family.</text>
</comment>
<dbReference type="AlphaFoldDB" id="A0A2G9RHA3"/>
<feature type="binding site" evidence="12">
    <location>
        <position position="132"/>
    </location>
    <ligand>
        <name>FMN</name>
        <dbReference type="ChEBI" id="CHEBI:58210"/>
    </ligand>
</feature>
<comment type="subcellular location">
    <subcellularLocation>
        <location evidence="12">Cytoplasm</location>
        <location evidence="12">Perinuclear region</location>
    </subcellularLocation>
    <text evidence="12">Concentrated in perinuclear structure.</text>
</comment>
<name>A0A2G9RHA3_AQUCT</name>
<evidence type="ECO:0000256" key="2">
    <source>
        <dbReference type="ARBA" id="ARBA00001974"/>
    </source>
</evidence>
<reference evidence="16" key="1">
    <citation type="journal article" date="2017" name="Nat. Commun.">
        <title>The North American bullfrog draft genome provides insight into hormonal regulation of long noncoding RNA.</title>
        <authorList>
            <person name="Hammond S.A."/>
            <person name="Warren R.L."/>
            <person name="Vandervalk B.P."/>
            <person name="Kucuk E."/>
            <person name="Khan H."/>
            <person name="Gibb E.A."/>
            <person name="Pandoh P."/>
            <person name="Kirk H."/>
            <person name="Zhao Y."/>
            <person name="Jones M."/>
            <person name="Mungall A.J."/>
            <person name="Coope R."/>
            <person name="Pleasance S."/>
            <person name="Moore R.A."/>
            <person name="Holt R.A."/>
            <person name="Round J.M."/>
            <person name="Ohora S."/>
            <person name="Walle B.V."/>
            <person name="Veldhoen N."/>
            <person name="Helbing C.C."/>
            <person name="Birol I."/>
        </authorList>
    </citation>
    <scope>NUCLEOTIDE SEQUENCE [LARGE SCALE GENOMIC DNA]</scope>
</reference>
<feature type="binding site" evidence="12">
    <location>
        <begin position="12"/>
        <end position="17"/>
    </location>
    <ligand>
        <name>FMN</name>
        <dbReference type="ChEBI" id="CHEBI:58210"/>
    </ligand>
</feature>
<dbReference type="InterPro" id="IPR008254">
    <property type="entry name" value="Flavodoxin/NO_synth"/>
</dbReference>
<keyword evidence="5 12" id="KW-0288">FMN</keyword>
<dbReference type="InterPro" id="IPR017938">
    <property type="entry name" value="Riboflavin_synthase-like_b-brl"/>
</dbReference>
<keyword evidence="8 12" id="KW-0560">Oxidoreductase</keyword>
<dbReference type="PRINTS" id="PR00369">
    <property type="entry name" value="FLAVODOXIN"/>
</dbReference>
<dbReference type="PANTHER" id="PTHR19384:SF10">
    <property type="entry name" value="NADPH-DEPENDENT DIFLAVIN OXIDOREDUCTASE 1"/>
    <property type="match status" value="1"/>
</dbReference>
<sequence length="685" mass="78020">MAERKILVLFGSQTGTAEDMADRIGREARRRHFACRVEALDSYSVVNLIHETLVIFVCATTGQGDPPDNMKNFWRFIFRRNLPQNSLCRMDYAVLGLGDSSYPKFNFIAKKLHKRLLQLGAHPILSPALGDDQHDLGPDAAVDPWLKNLWNKVLSLYPLPPGLSLISEDIRLPPKFVLRFLDQEVAMEAGILKKVDAHAIPTELHPFQAPLVSNQQVTAADHFQDVRLIEFDISGSGIQYSPGDVVMIQPQNSPQDVEKFCTLLQLDPKRVFLLEPHDLDTPLPPQLPQPCTVRHLVERYLDIRCVPRRSFFQLLSYFSLDEQEREKLQEFSSAAGQDELYTYCNRLRRTTLEVLVDFPHTTCNIPVDYLLDLIPRIRPRAFSIASSLQAHPDRLQILMAVVQYRTKLHEPRRGLCSTWLASISPSDGVKIPLWVKKGSLKFPSDPDTPVIMVGPGTGVAPFHAAIEESAALNKTGICLFFGCRGKNTDFYFHEEWAELEKRGILTLFTAFSRDQEDKIYVQHRIKENAAFVWDLINIKQAYFYLAGNAKSMPTQVTDALKEVFQKEGTMSSEEAEQYLIMLEKSSIVIFHKAQGANQMDNVYYLKLTICLWAEQKKNRWNGFLHSLLCTAGDCQNTQAFAAFYWMQSLGRQKCSIQPLQFFIRRMWCSKVASGPHTEYILISSS</sequence>
<dbReference type="GO" id="GO:0016651">
    <property type="term" value="F:oxidoreductase activity, acting on NAD(P)H"/>
    <property type="evidence" value="ECO:0007669"/>
    <property type="project" value="UniProtKB-UniRule"/>
</dbReference>
<dbReference type="GO" id="GO:0010181">
    <property type="term" value="F:FMN binding"/>
    <property type="evidence" value="ECO:0007669"/>
    <property type="project" value="UniProtKB-UniRule"/>
</dbReference>
<comment type="function">
    <text evidence="10">NADPH-dependent reductase which is a central component of the cytosolic iron-sulfur (Fe-S) protein assembly (CIA) machinery. Transfers electrons from NADPH via its FAD and FMN prosthetic groups to the [2Fe-2S] cluster of CIAPIN1, another key component of the CIA machinery. In turn, this reduced cluster provides electrons for assembly of cytosolic iron-sulfur cluster proteins. It can also reduce the [2Fe-2S] cluster of CISD1 and activate this protein implicated in Fe/S cluster repair. In vitro can fully activate methionine synthase/MTR in the presence of soluble cytochrome b5/CYB5A.</text>
</comment>
<dbReference type="GO" id="GO:0160246">
    <property type="term" value="F:NADPH-iron-sulfur [2Fe-2S] protein oxidoreductase activity"/>
    <property type="evidence" value="ECO:0007669"/>
    <property type="project" value="InterPro"/>
</dbReference>
<proteinExistence type="inferred from homology"/>
<evidence type="ECO:0000256" key="7">
    <source>
        <dbReference type="ARBA" id="ARBA00022857"/>
    </source>
</evidence>
<dbReference type="InterPro" id="IPR017927">
    <property type="entry name" value="FAD-bd_FR_type"/>
</dbReference>
<dbReference type="InterPro" id="IPR001094">
    <property type="entry name" value="Flavdoxin-like"/>
</dbReference>
<dbReference type="GO" id="GO:0016226">
    <property type="term" value="P:iron-sulfur cluster assembly"/>
    <property type="evidence" value="ECO:0007669"/>
    <property type="project" value="UniProtKB-UniRule"/>
</dbReference>